<evidence type="ECO:0000313" key="9">
    <source>
        <dbReference type="RefSeq" id="XP_031442769.1"/>
    </source>
</evidence>
<evidence type="ECO:0000313" key="7">
    <source>
        <dbReference type="RefSeq" id="XP_031442767.1"/>
    </source>
</evidence>
<organism evidence="6 7">
    <name type="scientific">Clupea harengus</name>
    <name type="common">Atlantic herring</name>
    <dbReference type="NCBI Taxonomy" id="7950"/>
    <lineage>
        <taxon>Eukaryota</taxon>
        <taxon>Metazoa</taxon>
        <taxon>Chordata</taxon>
        <taxon>Craniata</taxon>
        <taxon>Vertebrata</taxon>
        <taxon>Euteleostomi</taxon>
        <taxon>Actinopterygii</taxon>
        <taxon>Neopterygii</taxon>
        <taxon>Teleostei</taxon>
        <taxon>Clupei</taxon>
        <taxon>Clupeiformes</taxon>
        <taxon>Clupeoidei</taxon>
        <taxon>Clupeidae</taxon>
        <taxon>Clupea</taxon>
    </lineage>
</organism>
<dbReference type="GO" id="GO:0005802">
    <property type="term" value="C:trans-Golgi network"/>
    <property type="evidence" value="ECO:0007669"/>
    <property type="project" value="TreeGrafter"/>
</dbReference>
<feature type="region of interest" description="Disordered" evidence="5">
    <location>
        <begin position="153"/>
        <end position="224"/>
    </location>
</feature>
<feature type="compositionally biased region" description="Basic and acidic residues" evidence="5">
    <location>
        <begin position="537"/>
        <end position="566"/>
    </location>
</feature>
<feature type="compositionally biased region" description="Polar residues" evidence="5">
    <location>
        <begin position="457"/>
        <end position="476"/>
    </location>
</feature>
<name>A0A6P8H519_CLUHA</name>
<feature type="compositionally biased region" description="Gly residues" evidence="5">
    <location>
        <begin position="843"/>
        <end position="859"/>
    </location>
</feature>
<dbReference type="GeneID" id="116225148"/>
<dbReference type="RefSeq" id="XP_031442767.1">
    <property type="nucleotide sequence ID" value="XM_031586907.1"/>
</dbReference>
<comment type="subcellular location">
    <subcellularLocation>
        <location evidence="1">Membrane</location>
        <topology evidence="1">Peripheral membrane protein</topology>
    </subcellularLocation>
</comment>
<feature type="compositionally biased region" description="Basic residues" evidence="5">
    <location>
        <begin position="158"/>
        <end position="170"/>
    </location>
</feature>
<evidence type="ECO:0000313" key="8">
    <source>
        <dbReference type="RefSeq" id="XP_031442768.1"/>
    </source>
</evidence>
<proteinExistence type="predicted"/>
<feature type="compositionally biased region" description="Basic residues" evidence="5">
    <location>
        <begin position="19"/>
        <end position="40"/>
    </location>
</feature>
<evidence type="ECO:0000256" key="2">
    <source>
        <dbReference type="ARBA" id="ARBA00022553"/>
    </source>
</evidence>
<feature type="region of interest" description="Disordered" evidence="5">
    <location>
        <begin position="78"/>
        <end position="109"/>
    </location>
</feature>
<evidence type="ECO:0000256" key="4">
    <source>
        <dbReference type="SAM" id="Coils"/>
    </source>
</evidence>
<feature type="compositionally biased region" description="Low complexity" evidence="5">
    <location>
        <begin position="522"/>
        <end position="534"/>
    </location>
</feature>
<gene>
    <name evidence="7 8 9" type="primary">LOC116225148</name>
</gene>
<feature type="region of interest" description="Disordered" evidence="5">
    <location>
        <begin position="350"/>
        <end position="583"/>
    </location>
</feature>
<dbReference type="OrthoDB" id="8964816at2759"/>
<dbReference type="Proteomes" id="UP000515152">
    <property type="component" value="Chromosome 20"/>
</dbReference>
<keyword evidence="6" id="KW-1185">Reference proteome</keyword>
<dbReference type="PANTHER" id="PTHR28664">
    <property type="entry name" value="TIGHT JUNCTION-ASSOCIATED PROTEIN 1"/>
    <property type="match status" value="1"/>
</dbReference>
<feature type="compositionally biased region" description="Low complexity" evidence="5">
    <location>
        <begin position="351"/>
        <end position="361"/>
    </location>
</feature>
<evidence type="ECO:0000256" key="3">
    <source>
        <dbReference type="ARBA" id="ARBA00023136"/>
    </source>
</evidence>
<protein>
    <submittedName>
        <fullName evidence="7 8">Filaggrin isoform X1</fullName>
    </submittedName>
</protein>
<dbReference type="GO" id="GO:0007030">
    <property type="term" value="P:Golgi organization"/>
    <property type="evidence" value="ECO:0007669"/>
    <property type="project" value="TreeGrafter"/>
</dbReference>
<feature type="compositionally biased region" description="Basic residues" evidence="5">
    <location>
        <begin position="429"/>
        <end position="441"/>
    </location>
</feature>
<sequence>MEKYFTPVQKNSQDDVKLGKHHHHGAHHHHDHHHRSHGKTPHSVPGSHQRGPIDSRVHRREHHHDHSFHGYHHIDNQKAADPHTLSRSSSSSTLSTSSSSSSSWSSEPSLDNEAYLMNKPQHSLSCSNIAEPRRKSRDWDSEDVEYKLRSATPFQQRSPHHQSHNQHSHPHSQSQHSRQHPHGSEHGPRFSKLHRGQSKSEEGLLQGIDSDGEQDGWDRHPHMEHGNLYKTASLGRSLAFSDDAKVGARVPPKKAVSTIQLPSKGILKNKDGGSAARQQANFRKAKSMEVLSHREQAAKPGGVGTLATPKPNDPQAMKNNFVKTKLQFSAFLDEITRQVISPSSLNILGVAPGSSPASPRSPHQERKEPPGGVKKEEDEGTQQPKQHSAKTVNQSPAKSGAVSQPQSHSRRDSYPGKQHPNPGSPTRSAGHHQHGSHKKRYSIGEVQGAAGDKQHQGRYNQMATDGTSTSSETILQESKHHRSKQHGNGRRSSSHSQSQHPHGDHRGSPPPPGHILGPDYESPSSKSSTASQSSGHGDMHTHPDHRNHGDMHTHPDHRNHGDMHTHPDHRRHSKSHRDSVSSVNRVQLLEQYNKELHENLLQTVACIENMETELQCSRSELGAFKEKYKRLQESYANLQHSSSALELKLESATENMNSERKYLLQRILEQTKRLDTAENTISSLENINVPALIKELLQKHFKSEEGVRNFLLSTTMKDGKDNQSVLATVEVASTDWPQSGQGSAESGPVRMTAFMPWQQGQNEWSGEEARACVTRRDMEAAGSISQLPFTVADISMALFKNVADAQAKGHEHQHPTAVHPEFHSLGLSTQKPMEVPPNPYEGMGTGRGMGAGGSAGGGEPGDDFTSLTAQRILDNFMRQMPPSSTTEDQEERDSGAVDWGGQPTGQH</sequence>
<dbReference type="RefSeq" id="XP_031442769.1">
    <property type="nucleotide sequence ID" value="XM_031586909.1"/>
</dbReference>
<feature type="coiled-coil region" evidence="4">
    <location>
        <begin position="607"/>
        <end position="687"/>
    </location>
</feature>
<feature type="compositionally biased region" description="Basic residues" evidence="5">
    <location>
        <begin position="479"/>
        <end position="493"/>
    </location>
</feature>
<keyword evidence="4" id="KW-0175">Coiled coil</keyword>
<dbReference type="KEGG" id="char:116225148"/>
<feature type="region of interest" description="Disordered" evidence="5">
    <location>
        <begin position="839"/>
        <end position="907"/>
    </location>
</feature>
<keyword evidence="2" id="KW-0597">Phosphoprotein</keyword>
<dbReference type="GO" id="GO:0016020">
    <property type="term" value="C:membrane"/>
    <property type="evidence" value="ECO:0007669"/>
    <property type="project" value="UniProtKB-SubCell"/>
</dbReference>
<feature type="compositionally biased region" description="Polar residues" evidence="5">
    <location>
        <begin position="381"/>
        <end position="407"/>
    </location>
</feature>
<keyword evidence="3" id="KW-0472">Membrane</keyword>
<feature type="region of interest" description="Disordered" evidence="5">
    <location>
        <begin position="294"/>
        <end position="313"/>
    </location>
</feature>
<feature type="compositionally biased region" description="Basic and acidic residues" evidence="5">
    <location>
        <begin position="362"/>
        <end position="377"/>
    </location>
</feature>
<evidence type="ECO:0000256" key="1">
    <source>
        <dbReference type="ARBA" id="ARBA00004170"/>
    </source>
</evidence>
<accession>A0A6P8H519</accession>
<evidence type="ECO:0000256" key="5">
    <source>
        <dbReference type="SAM" id="MobiDB-lite"/>
    </source>
</evidence>
<dbReference type="PANTHER" id="PTHR28664:SF3">
    <property type="entry name" value="TIGHT JUNCTION-ASSOCIATED PROTEIN 1"/>
    <property type="match status" value="1"/>
</dbReference>
<evidence type="ECO:0000313" key="6">
    <source>
        <dbReference type="Proteomes" id="UP000515152"/>
    </source>
</evidence>
<dbReference type="AlphaFoldDB" id="A0A6P8H519"/>
<feature type="compositionally biased region" description="Low complexity" evidence="5">
    <location>
        <begin position="85"/>
        <end position="109"/>
    </location>
</feature>
<feature type="region of interest" description="Disordered" evidence="5">
    <location>
        <begin position="1"/>
        <end position="53"/>
    </location>
</feature>
<dbReference type="InterPro" id="IPR043441">
    <property type="entry name" value="Tjap1/BEGAIN"/>
</dbReference>
<dbReference type="RefSeq" id="XP_031442768.1">
    <property type="nucleotide sequence ID" value="XM_031586908.1"/>
</dbReference>
<reference evidence="7 8" key="1">
    <citation type="submission" date="2025-04" db="UniProtKB">
        <authorList>
            <consortium name="RefSeq"/>
        </authorList>
    </citation>
    <scope>IDENTIFICATION</scope>
</reference>